<protein>
    <submittedName>
        <fullName evidence="1">Type I-C CRISPR-associated protein Cas8c/Csd1</fullName>
    </submittedName>
</protein>
<gene>
    <name evidence="1" type="primary">cas8c</name>
    <name evidence="1" type="ORF">NQ502_06890</name>
</gene>
<organism evidence="1 2">
    <name type="scientific">Ruminococcus gauvreauii</name>
    <dbReference type="NCBI Taxonomy" id="438033"/>
    <lineage>
        <taxon>Bacteria</taxon>
        <taxon>Bacillati</taxon>
        <taxon>Bacillota</taxon>
        <taxon>Clostridia</taxon>
        <taxon>Eubacteriales</taxon>
        <taxon>Oscillospiraceae</taxon>
        <taxon>Ruminococcus</taxon>
    </lineage>
</organism>
<dbReference type="CDD" id="cd09757">
    <property type="entry name" value="Cas8c_I-C"/>
    <property type="match status" value="1"/>
</dbReference>
<evidence type="ECO:0000313" key="2">
    <source>
        <dbReference type="Proteomes" id="UP001060164"/>
    </source>
</evidence>
<dbReference type="RefSeq" id="WP_028530336.1">
    <property type="nucleotide sequence ID" value="NZ_CABLBR010000002.1"/>
</dbReference>
<reference evidence="1" key="1">
    <citation type="journal article" date="2022" name="Cell">
        <title>Design, construction, and in vivo augmentation of a complex gut microbiome.</title>
        <authorList>
            <person name="Cheng A.G."/>
            <person name="Ho P.Y."/>
            <person name="Aranda-Diaz A."/>
            <person name="Jain S."/>
            <person name="Yu F.B."/>
            <person name="Meng X."/>
            <person name="Wang M."/>
            <person name="Iakiviak M."/>
            <person name="Nagashima K."/>
            <person name="Zhao A."/>
            <person name="Murugkar P."/>
            <person name="Patil A."/>
            <person name="Atabakhsh K."/>
            <person name="Weakley A."/>
            <person name="Yan J."/>
            <person name="Brumbaugh A.R."/>
            <person name="Higginbottom S."/>
            <person name="Dimas A."/>
            <person name="Shiver A.L."/>
            <person name="Deutschbauer A."/>
            <person name="Neff N."/>
            <person name="Sonnenburg J.L."/>
            <person name="Huang K.C."/>
            <person name="Fischbach M.A."/>
        </authorList>
    </citation>
    <scope>NUCLEOTIDE SEQUENCE</scope>
    <source>
        <strain evidence="1">DSM 19829</strain>
    </source>
</reference>
<keyword evidence="2" id="KW-1185">Reference proteome</keyword>
<proteinExistence type="predicted"/>
<dbReference type="NCBIfam" id="TIGR01863">
    <property type="entry name" value="cas_Csd1"/>
    <property type="match status" value="1"/>
</dbReference>
<sequence length="591" mass="66237">MILQSLVQYYEALVERGEVTKPGWCRAKVSFALNLSAEGDLTGVLPLRVSEERGKKTVMIPQQMVVPEMISRSSGVAANFLCDNSSYFLGIDNKGKPDRSKECFLCAAQKHQDVLGQADSKAAQAVIQYFEKWQPEKAAESDVLKEELEDIMAGANLIFSVEGRFAHEEPGVRRAWEEYEDHDEHVRSGTCLVTGEKTQIARTHGLIKGVPGAQSSGASLVSFNAPAFESYGKEQSYNAPVGNYAVYAYTTALNYLLADRQHATAIGDTMIVYWSEDGEEAYQNVFACATEPTMDNQEIVDGVFKNLTMGRAIVVDEVEKALSPNQRFYILGVSPNAARIAVRFFYQDSFGNIMKNIKAHYGRMEIARPEADQLEYLGIWRMLQETVNKKSRDKKPVLSLPGAVYQAVISGGRYPASLYQAVLGRIRAEQDDSDSRIYKITRGRAAIIKAYLLKNGHQNKEEITMALNENSTNVAYTLGRTFAVLEAIQEEANPGINATIKDRYFNSACATPASIFPVLFKLENSHIKKISSPGTKIHYEKMLGELQEKIYVSDEQRDAYPRRLSLEEQGMFVLGYYHQTRKRYEKKAKED</sequence>
<evidence type="ECO:0000313" key="1">
    <source>
        <dbReference type="EMBL" id="UWP60755.1"/>
    </source>
</evidence>
<name>A0ABY5VLK2_9FIRM</name>
<dbReference type="Proteomes" id="UP001060164">
    <property type="component" value="Chromosome"/>
</dbReference>
<dbReference type="EMBL" id="CP102290">
    <property type="protein sequence ID" value="UWP60755.1"/>
    <property type="molecule type" value="Genomic_DNA"/>
</dbReference>
<dbReference type="Pfam" id="PF09709">
    <property type="entry name" value="Cas_Csd1"/>
    <property type="match status" value="1"/>
</dbReference>
<dbReference type="InterPro" id="IPR010144">
    <property type="entry name" value="CRISPR-assoc_prot_Csd1-typ"/>
</dbReference>
<accession>A0ABY5VLK2</accession>